<feature type="signal peptide" evidence="1">
    <location>
        <begin position="1"/>
        <end position="17"/>
    </location>
</feature>
<proteinExistence type="predicted"/>
<reference evidence="3" key="1">
    <citation type="journal article" date="2019" name="Nat. Commun.">
        <title>The genome of broomcorn millet.</title>
        <authorList>
            <person name="Zou C."/>
            <person name="Miki D."/>
            <person name="Li D."/>
            <person name="Tang Q."/>
            <person name="Xiao L."/>
            <person name="Rajput S."/>
            <person name="Deng P."/>
            <person name="Jia W."/>
            <person name="Huang R."/>
            <person name="Zhang M."/>
            <person name="Sun Y."/>
            <person name="Hu J."/>
            <person name="Fu X."/>
            <person name="Schnable P.S."/>
            <person name="Li F."/>
            <person name="Zhang H."/>
            <person name="Feng B."/>
            <person name="Zhu X."/>
            <person name="Liu R."/>
            <person name="Schnable J.C."/>
            <person name="Zhu J.-K."/>
            <person name="Zhang H."/>
        </authorList>
    </citation>
    <scope>NUCLEOTIDE SEQUENCE [LARGE SCALE GENOMIC DNA]</scope>
</reference>
<dbReference type="OrthoDB" id="691517at2759"/>
<dbReference type="InterPro" id="IPR055290">
    <property type="entry name" value="At3g26010-like"/>
</dbReference>
<dbReference type="AlphaFoldDB" id="A0A3L6R8A7"/>
<evidence type="ECO:0000313" key="2">
    <source>
        <dbReference type="EMBL" id="RLM98902.1"/>
    </source>
</evidence>
<evidence type="ECO:0000313" key="3">
    <source>
        <dbReference type="Proteomes" id="UP000275267"/>
    </source>
</evidence>
<dbReference type="PANTHER" id="PTHR35546:SF106">
    <property type="entry name" value="DUF1618 DOMAIN-CONTAINING PROTEIN"/>
    <property type="match status" value="1"/>
</dbReference>
<evidence type="ECO:0008006" key="4">
    <source>
        <dbReference type="Google" id="ProtNLM"/>
    </source>
</evidence>
<dbReference type="PANTHER" id="PTHR35546">
    <property type="entry name" value="F-BOX PROTEIN INTERACTION DOMAIN PROTEIN-RELATED"/>
    <property type="match status" value="1"/>
</dbReference>
<dbReference type="STRING" id="4540.A0A3L6R8A7"/>
<protein>
    <recommendedName>
        <fullName evidence="4">F-box associated domain-containing protein</fullName>
    </recommendedName>
</protein>
<gene>
    <name evidence="2" type="ORF">C2845_PM06G34670</name>
</gene>
<feature type="chain" id="PRO_5018240709" description="F-box associated domain-containing protein" evidence="1">
    <location>
        <begin position="18"/>
        <end position="164"/>
    </location>
</feature>
<accession>A0A3L6R8A7</accession>
<organism evidence="2 3">
    <name type="scientific">Panicum miliaceum</name>
    <name type="common">Proso millet</name>
    <name type="synonym">Broomcorn millet</name>
    <dbReference type="NCBI Taxonomy" id="4540"/>
    <lineage>
        <taxon>Eukaryota</taxon>
        <taxon>Viridiplantae</taxon>
        <taxon>Streptophyta</taxon>
        <taxon>Embryophyta</taxon>
        <taxon>Tracheophyta</taxon>
        <taxon>Spermatophyta</taxon>
        <taxon>Magnoliopsida</taxon>
        <taxon>Liliopsida</taxon>
        <taxon>Poales</taxon>
        <taxon>Poaceae</taxon>
        <taxon>PACMAD clade</taxon>
        <taxon>Panicoideae</taxon>
        <taxon>Panicodae</taxon>
        <taxon>Paniceae</taxon>
        <taxon>Panicinae</taxon>
        <taxon>Panicum</taxon>
        <taxon>Panicum sect. Panicum</taxon>
    </lineage>
</organism>
<comment type="caution">
    <text evidence="2">The sequence shown here is derived from an EMBL/GenBank/DDBJ whole genome shotgun (WGS) entry which is preliminary data.</text>
</comment>
<dbReference type="EMBL" id="PQIB02000009">
    <property type="protein sequence ID" value="RLM98902.1"/>
    <property type="molecule type" value="Genomic_DNA"/>
</dbReference>
<dbReference type="Proteomes" id="UP000275267">
    <property type="component" value="Unassembled WGS sequence"/>
</dbReference>
<name>A0A3L6R8A7_PANMI</name>
<evidence type="ECO:0000256" key="1">
    <source>
        <dbReference type="SAM" id="SignalP"/>
    </source>
</evidence>
<sequence length="164" mass="19312">MLHFIVHNLVGIGPVLILTVDGEGKKCRIISWPWKPSDRVFVGQSQGHLHYMSEYRDDTRQMTELSIWVLQDYHTEEWVLKHSVPFLQLFGRMSCHVEDDDYNVVTIHPDHNMIFFVRHWDLKLKSYDMDSKEVRTLRTLGVGRQNILPYVPYFSESSVLASKH</sequence>
<keyword evidence="1" id="KW-0732">Signal</keyword>
<keyword evidence="3" id="KW-1185">Reference proteome</keyword>